<accession>A0A5N8VAC0</accession>
<feature type="compositionally biased region" description="Basic and acidic residues" evidence="1">
    <location>
        <begin position="78"/>
        <end position="89"/>
    </location>
</feature>
<keyword evidence="3" id="KW-1185">Reference proteome</keyword>
<proteinExistence type="predicted"/>
<name>A0A5N8VAC0_9ACTN</name>
<protein>
    <submittedName>
        <fullName evidence="2">Uncharacterized protein</fullName>
    </submittedName>
</protein>
<evidence type="ECO:0000256" key="1">
    <source>
        <dbReference type="SAM" id="MobiDB-lite"/>
    </source>
</evidence>
<feature type="region of interest" description="Disordered" evidence="1">
    <location>
        <begin position="49"/>
        <end position="89"/>
    </location>
</feature>
<organism evidence="2 3">
    <name type="scientific">Streptomyces adustus</name>
    <dbReference type="NCBI Taxonomy" id="1609272"/>
    <lineage>
        <taxon>Bacteria</taxon>
        <taxon>Bacillati</taxon>
        <taxon>Actinomycetota</taxon>
        <taxon>Actinomycetes</taxon>
        <taxon>Kitasatosporales</taxon>
        <taxon>Streptomycetaceae</taxon>
        <taxon>Streptomyces</taxon>
    </lineage>
</organism>
<feature type="region of interest" description="Disordered" evidence="1">
    <location>
        <begin position="1"/>
        <end position="33"/>
    </location>
</feature>
<comment type="caution">
    <text evidence="2">The sequence shown here is derived from an EMBL/GenBank/DDBJ whole genome shotgun (WGS) entry which is preliminary data.</text>
</comment>
<reference evidence="2 3" key="1">
    <citation type="submission" date="2019-07" db="EMBL/GenBank/DDBJ databases">
        <title>New species of Amycolatopsis and Streptomyces.</title>
        <authorList>
            <person name="Duangmal K."/>
            <person name="Teo W.F.A."/>
            <person name="Lipun K."/>
        </authorList>
    </citation>
    <scope>NUCLEOTIDE SEQUENCE [LARGE SCALE GENOMIC DNA]</scope>
    <source>
        <strain evidence="2 3">NBRC 109810</strain>
    </source>
</reference>
<evidence type="ECO:0000313" key="2">
    <source>
        <dbReference type="EMBL" id="MPY32210.1"/>
    </source>
</evidence>
<evidence type="ECO:0000313" key="3">
    <source>
        <dbReference type="Proteomes" id="UP000325849"/>
    </source>
</evidence>
<dbReference type="Proteomes" id="UP000325849">
    <property type="component" value="Unassembled WGS sequence"/>
</dbReference>
<gene>
    <name evidence="2" type="ORF">FNH09_13220</name>
</gene>
<dbReference type="EMBL" id="VJZD01000042">
    <property type="protein sequence ID" value="MPY32210.1"/>
    <property type="molecule type" value="Genomic_DNA"/>
</dbReference>
<dbReference type="AlphaFoldDB" id="A0A5N8VAC0"/>
<sequence length="89" mass="9773">MARYAGGLVTRARRGRSDRGELNPGPSRAVPVHTAESLSVRLLKRCRPAGRELRQSTSMRRLRIAPATPRGADPGTDDGERRDDGRARP</sequence>